<dbReference type="RefSeq" id="WP_143598387.1">
    <property type="nucleotide sequence ID" value="NZ_PJNE01000001.1"/>
</dbReference>
<comment type="caution">
    <text evidence="2">The sequence shown here is derived from an EMBL/GenBank/DDBJ whole genome shotgun (WGS) entry which is preliminary data.</text>
</comment>
<reference evidence="2 3" key="1">
    <citation type="submission" date="2017-12" db="EMBL/GenBank/DDBJ databases">
        <title>Sequencing the genomes of 1000 Actinobacteria strains.</title>
        <authorList>
            <person name="Klenk H.-P."/>
        </authorList>
    </citation>
    <scope>NUCLEOTIDE SEQUENCE [LARGE SCALE GENOMIC DNA]</scope>
    <source>
        <strain evidence="2 3">DSM 12806</strain>
    </source>
</reference>
<gene>
    <name evidence="2" type="ORF">ATL31_2540</name>
</gene>
<organism evidence="2 3">
    <name type="scientific">Phycicoccus duodecadis</name>
    <dbReference type="NCBI Taxonomy" id="173053"/>
    <lineage>
        <taxon>Bacteria</taxon>
        <taxon>Bacillati</taxon>
        <taxon>Actinomycetota</taxon>
        <taxon>Actinomycetes</taxon>
        <taxon>Micrococcales</taxon>
        <taxon>Intrasporangiaceae</taxon>
        <taxon>Phycicoccus</taxon>
    </lineage>
</organism>
<keyword evidence="1" id="KW-0732">Signal</keyword>
<evidence type="ECO:0000256" key="1">
    <source>
        <dbReference type="SAM" id="SignalP"/>
    </source>
</evidence>
<proteinExistence type="predicted"/>
<name>A0A2N3YLK4_9MICO</name>
<dbReference type="Proteomes" id="UP000233781">
    <property type="component" value="Unassembled WGS sequence"/>
</dbReference>
<dbReference type="EMBL" id="PJNE01000001">
    <property type="protein sequence ID" value="PKW27689.1"/>
    <property type="molecule type" value="Genomic_DNA"/>
</dbReference>
<protein>
    <recommendedName>
        <fullName evidence="4">Tachylectin</fullName>
    </recommendedName>
</protein>
<dbReference type="OrthoDB" id="8611574at2"/>
<evidence type="ECO:0008006" key="4">
    <source>
        <dbReference type="Google" id="ProtNLM"/>
    </source>
</evidence>
<keyword evidence="3" id="KW-1185">Reference proteome</keyword>
<evidence type="ECO:0000313" key="3">
    <source>
        <dbReference type="Proteomes" id="UP000233781"/>
    </source>
</evidence>
<feature type="signal peptide" evidence="1">
    <location>
        <begin position="1"/>
        <end position="30"/>
    </location>
</feature>
<sequence length="291" mass="30038">MPIASRVLRRLGAVALTTAVAAGLAGPATAAAPTVVRTATTTVTIPTDCGVLFHRTTADTLYYGAIVGMRGRAGTLSTLSFDNATQTIRVMAYVRDLNGGEQYLAVLDDGSLWNVLSPGDGSAATTTRVGSNWGGIRELTRGDSGYLYGLTTVGGLVRYSVSVSGVVRGAGTVATAGWGGVRSLTWSGGGTYAGNKVDGFLALTSSGALVEYLIRTADRVPRGFTLRSSGWGAIEKISVGSCTNHAGRPIAGLYPDGTLFGYYDTNGYDLRGGDLRGIGQVGRGFSGLKFD</sequence>
<dbReference type="AlphaFoldDB" id="A0A2N3YLK4"/>
<accession>A0A2N3YLK4</accession>
<evidence type="ECO:0000313" key="2">
    <source>
        <dbReference type="EMBL" id="PKW27689.1"/>
    </source>
</evidence>
<feature type="chain" id="PRO_5014710503" description="Tachylectin" evidence="1">
    <location>
        <begin position="31"/>
        <end position="291"/>
    </location>
</feature>